<organism evidence="1 2">
    <name type="scientific">Rangifer tarandus platyrhynchus</name>
    <name type="common">Svalbard reindeer</name>
    <dbReference type="NCBI Taxonomy" id="3082113"/>
    <lineage>
        <taxon>Eukaryota</taxon>
        <taxon>Metazoa</taxon>
        <taxon>Chordata</taxon>
        <taxon>Craniata</taxon>
        <taxon>Vertebrata</taxon>
        <taxon>Euteleostomi</taxon>
        <taxon>Mammalia</taxon>
        <taxon>Eutheria</taxon>
        <taxon>Laurasiatheria</taxon>
        <taxon>Artiodactyla</taxon>
        <taxon>Ruminantia</taxon>
        <taxon>Pecora</taxon>
        <taxon>Cervidae</taxon>
        <taxon>Odocoileinae</taxon>
        <taxon>Rangifer</taxon>
    </lineage>
</organism>
<proteinExistence type="predicted"/>
<reference evidence="1" key="2">
    <citation type="submission" date="2025-03" db="EMBL/GenBank/DDBJ databases">
        <authorList>
            <consortium name="ELIXIR-Norway"/>
            <consortium name="Elixir Norway"/>
        </authorList>
    </citation>
    <scope>NUCLEOTIDE SEQUENCE</scope>
</reference>
<dbReference type="EMBL" id="OX596087">
    <property type="protein sequence ID" value="CAN0419953.1"/>
    <property type="molecule type" value="Genomic_DNA"/>
</dbReference>
<protein>
    <submittedName>
        <fullName evidence="1">Uncharacterized protein</fullName>
    </submittedName>
</protein>
<dbReference type="Proteomes" id="UP001162501">
    <property type="component" value="Chromosome 3"/>
</dbReference>
<reference evidence="1" key="1">
    <citation type="submission" date="2023-05" db="EMBL/GenBank/DDBJ databases">
        <authorList>
            <consortium name="ELIXIR-Norway"/>
        </authorList>
    </citation>
    <scope>NUCLEOTIDE SEQUENCE</scope>
</reference>
<name>A0AC59ZGV9_RANTA</name>
<sequence length="99" mass="10712">MWPRHHGHSRPSTSLVCTVVTITATGNPVTVACVKPRHTLPPPRDRAVGTPLPTSARGTFSRAGLAAAARCGPHRKGASNTPFYRRAKEEQRHPSSRAR</sequence>
<gene>
    <name evidence="1" type="ORF">MRATA1EN22A_LOCUS18226</name>
</gene>
<evidence type="ECO:0000313" key="2">
    <source>
        <dbReference type="Proteomes" id="UP001162501"/>
    </source>
</evidence>
<evidence type="ECO:0000313" key="1">
    <source>
        <dbReference type="EMBL" id="CAN0419953.1"/>
    </source>
</evidence>
<accession>A0AC59ZGV9</accession>